<dbReference type="CDD" id="cd09923">
    <property type="entry name" value="SH2_SOCS_family"/>
    <property type="match status" value="1"/>
</dbReference>
<dbReference type="RefSeq" id="XP_014469693.1">
    <property type="nucleotide sequence ID" value="XM_014614207.1"/>
</dbReference>
<protein>
    <submittedName>
        <fullName evidence="5 6">Uncharacterized protein LOC106741830</fullName>
    </submittedName>
</protein>
<dbReference type="PANTHER" id="PTHR10155:SF16">
    <property type="entry name" value="SUPPRESSOR OF CYTOKINE SIGNALING 2"/>
    <property type="match status" value="1"/>
</dbReference>
<evidence type="ECO:0000256" key="1">
    <source>
        <dbReference type="ARBA" id="ARBA00022999"/>
    </source>
</evidence>
<proteinExistence type="predicted"/>
<dbReference type="Proteomes" id="UP000515204">
    <property type="component" value="Unplaced"/>
</dbReference>
<keyword evidence="4" id="KW-1185">Reference proteome</keyword>
<dbReference type="AlphaFoldDB" id="A0A6P3WV08"/>
<dbReference type="GeneID" id="106741830"/>
<dbReference type="SMART" id="SM00252">
    <property type="entry name" value="SH2"/>
    <property type="match status" value="1"/>
</dbReference>
<evidence type="ECO:0000313" key="7">
    <source>
        <dbReference type="RefSeq" id="XP_014469694.1"/>
    </source>
</evidence>
<dbReference type="SUPFAM" id="SSF55550">
    <property type="entry name" value="SH2 domain"/>
    <property type="match status" value="1"/>
</dbReference>
<gene>
    <name evidence="5 6 7" type="primary">LOC106741830</name>
</gene>
<dbReference type="GO" id="GO:0046854">
    <property type="term" value="P:phosphatidylinositol phosphate biosynthetic process"/>
    <property type="evidence" value="ECO:0007669"/>
    <property type="project" value="TreeGrafter"/>
</dbReference>
<sequence>MLTVMCPNCRHRFRAARCCEPGGGGTTSSRREEETRGAVDFPVTTTTGAGTTSCYVGGLLVPHGYTSGDGTFINAPTIVHGPAVFQSGHCAPTVGIVKPNTSMAEHDSAPLLSGAIPRAAQTRQATSPPNDPPPSPVIMTNYGMAAPAEQHVATKCELTDSTVTISAAGIQSGGYLIQSTETGILVQAPEASIEIRPNGNRALDRSSTGYNTETNDVHRALVAPPSGCSELPGCRRSSLSRVTAESNETMEPSRQRRIPCSIRTNGCCCCGTDGGRIQNLCHGRSRCDASALEDDHDSLLVEPVGGGSVQIQVNATLQLPASLGQCKVNITATTAALPASTSRVIATETRVRNNFNGGGIVQPDEIVNNERSDGTPTTPVSWLMPYPWSLDTYLLDKDINRLCEVKRLLQIGGWYHEGISWQQSENLLKNAPVGRWLMRDSSDSRYTFAVSVQTNRGPTSVRVHYFLERFRLDAEPRLVLAMPLFDCPIRMLEHYVEYSKKMDEHRREVWVDYSGQLYSQIYLTKPLVKEVRSLSHLARLAVHRNKLPTDNLPLSIRNYLAEYPYTL</sequence>
<dbReference type="InterPro" id="IPR036860">
    <property type="entry name" value="SH2_dom_sf"/>
</dbReference>
<dbReference type="KEGG" id="dqu:106741830"/>
<dbReference type="RefSeq" id="XP_014469692.1">
    <property type="nucleotide sequence ID" value="XM_014614206.1"/>
</dbReference>
<dbReference type="GO" id="GO:0035556">
    <property type="term" value="P:intracellular signal transduction"/>
    <property type="evidence" value="ECO:0007669"/>
    <property type="project" value="InterPro"/>
</dbReference>
<evidence type="ECO:0000259" key="3">
    <source>
        <dbReference type="PROSITE" id="PS50001"/>
    </source>
</evidence>
<dbReference type="InterPro" id="IPR036036">
    <property type="entry name" value="SOCS_box-like_dom_sf"/>
</dbReference>
<dbReference type="InterPro" id="IPR000980">
    <property type="entry name" value="SH2"/>
</dbReference>
<reference evidence="5 6" key="1">
    <citation type="submission" date="2025-04" db="UniProtKB">
        <authorList>
            <consortium name="RefSeq"/>
        </authorList>
    </citation>
    <scope>IDENTIFICATION</scope>
</reference>
<dbReference type="Gene3D" id="3.30.505.10">
    <property type="entry name" value="SH2 domain"/>
    <property type="match status" value="1"/>
</dbReference>
<dbReference type="GO" id="GO:0005942">
    <property type="term" value="C:phosphatidylinositol 3-kinase complex"/>
    <property type="evidence" value="ECO:0007669"/>
    <property type="project" value="TreeGrafter"/>
</dbReference>
<dbReference type="OrthoDB" id="10063348at2759"/>
<dbReference type="PANTHER" id="PTHR10155">
    <property type="entry name" value="PHOSPHATIDYLINOSITOL 3-KINASE REGULATORY SUBUNIT"/>
    <property type="match status" value="1"/>
</dbReference>
<dbReference type="SUPFAM" id="SSF158235">
    <property type="entry name" value="SOCS box-like"/>
    <property type="match status" value="1"/>
</dbReference>
<name>A0A6P3WV08_DINQU</name>
<evidence type="ECO:0000313" key="4">
    <source>
        <dbReference type="Proteomes" id="UP000515204"/>
    </source>
</evidence>
<keyword evidence="1 2" id="KW-0727">SH2 domain</keyword>
<dbReference type="Pfam" id="PF00017">
    <property type="entry name" value="SH2"/>
    <property type="match status" value="1"/>
</dbReference>
<organism evidence="4 5">
    <name type="scientific">Dinoponera quadriceps</name>
    <name type="common">South American ant</name>
    <dbReference type="NCBI Taxonomy" id="609295"/>
    <lineage>
        <taxon>Eukaryota</taxon>
        <taxon>Metazoa</taxon>
        <taxon>Ecdysozoa</taxon>
        <taxon>Arthropoda</taxon>
        <taxon>Hexapoda</taxon>
        <taxon>Insecta</taxon>
        <taxon>Pterygota</taxon>
        <taxon>Neoptera</taxon>
        <taxon>Endopterygota</taxon>
        <taxon>Hymenoptera</taxon>
        <taxon>Apocrita</taxon>
        <taxon>Aculeata</taxon>
        <taxon>Formicoidea</taxon>
        <taxon>Formicidae</taxon>
        <taxon>Ponerinae</taxon>
        <taxon>Ponerini</taxon>
        <taxon>Dinoponera</taxon>
    </lineage>
</organism>
<dbReference type="GO" id="GO:0046935">
    <property type="term" value="F:1-phosphatidylinositol-3-kinase regulator activity"/>
    <property type="evidence" value="ECO:0007669"/>
    <property type="project" value="TreeGrafter"/>
</dbReference>
<dbReference type="RefSeq" id="XP_014469694.1">
    <property type="nucleotide sequence ID" value="XM_014614208.1"/>
</dbReference>
<evidence type="ECO:0000313" key="6">
    <source>
        <dbReference type="RefSeq" id="XP_014469693.1"/>
    </source>
</evidence>
<accession>A0A6P3WV08</accession>
<dbReference type="PROSITE" id="PS50001">
    <property type="entry name" value="SH2"/>
    <property type="match status" value="1"/>
</dbReference>
<evidence type="ECO:0000256" key="2">
    <source>
        <dbReference type="PROSITE-ProRule" id="PRU00191"/>
    </source>
</evidence>
<feature type="domain" description="SH2" evidence="3">
    <location>
        <begin position="414"/>
        <end position="527"/>
    </location>
</feature>
<evidence type="ECO:0000313" key="5">
    <source>
        <dbReference type="RefSeq" id="XP_014469692.1"/>
    </source>
</evidence>